<evidence type="ECO:0000313" key="3">
    <source>
        <dbReference type="Proteomes" id="UP000222741"/>
    </source>
</evidence>
<evidence type="ECO:0000259" key="1">
    <source>
        <dbReference type="Pfam" id="PF23768"/>
    </source>
</evidence>
<organism evidence="2 3">
    <name type="scientific">Bacillus phage Flapjack</name>
    <dbReference type="NCBI Taxonomy" id="1983465"/>
    <lineage>
        <taxon>Viruses</taxon>
        <taxon>Duplodnaviria</taxon>
        <taxon>Heunggongvirae</taxon>
        <taxon>Uroviricota</taxon>
        <taxon>Caudoviricetes</taxon>
        <taxon>Herelleviridae</taxon>
        <taxon>Bastillevirinae</taxon>
        <taxon>Bequatrovirus</taxon>
        <taxon>Bequatrovirus spock</taxon>
    </lineage>
</organism>
<sequence>MSKYTVDTRVTFHHHIGIVGANREESFTLGQLDYDPDIDGTSEEEVQSFLKMAFETWEEQFLDAGWYFE</sequence>
<protein>
    <recommendedName>
        <fullName evidence="1">DUF7167 domain-containing protein</fullName>
    </recommendedName>
</protein>
<proteinExistence type="predicted"/>
<dbReference type="InterPro" id="IPR055591">
    <property type="entry name" value="DUF7167"/>
</dbReference>
<gene>
    <name evidence="2" type="ORF">FLAPJACK_38</name>
</gene>
<dbReference type="Proteomes" id="UP000222741">
    <property type="component" value="Segment"/>
</dbReference>
<dbReference type="EMBL" id="KY888882">
    <property type="protein sequence ID" value="ARQ94952.1"/>
    <property type="molecule type" value="Genomic_DNA"/>
</dbReference>
<feature type="domain" description="DUF7167" evidence="1">
    <location>
        <begin position="9"/>
        <end position="67"/>
    </location>
</feature>
<accession>A0A1X9SFN6</accession>
<reference evidence="3" key="1">
    <citation type="submission" date="2017-04" db="EMBL/GenBank/DDBJ databases">
        <authorList>
            <person name="Abille Z."/>
            <person name="Afsharjavan R."/>
            <person name="Alms C.E."/>
            <person name="Anil A."/>
            <person name="Azuma E.A."/>
            <person name="Boateng D."/>
            <person name="Bowden K.V."/>
            <person name="Bui Q."/>
            <person name="Callaghan K.D."/>
            <person name="Canova P.N."/>
            <person name="Carter A.-G.V."/>
            <person name="Carty B."/>
            <person name="Choudhary A."/>
            <person name="Chugh K."/>
            <person name="Clark C.B."/>
            <person name="Clark J."/>
            <person name="Cortez R."/>
            <person name="Dalwadi R.M."/>
            <person name="Daou G."/>
            <person name="Das M."/>
            <person name="Dasari S."/>
            <person name="Davis E.H."/>
            <person name="Defreitas N."/>
            <person name="Demirji J."/>
            <person name="Endres C."/>
            <person name="Fakhar S."/>
            <person name="Feeley N."/>
            <person name="Flores D.C."/>
            <person name="Fowler A.R."/>
            <person name="George T."/>
            <person name="Greis H.L."/>
            <person name="Groleau D.L."/>
            <person name="Gulati J.K."/>
            <person name="Guzman W."/>
            <person name="Hallworth A.N."/>
            <person name="Hariri A."/>
            <person name="Haya V.N."/>
            <person name="Hoffman A.K."/>
            <person name="Horne B."/>
            <person name="Howard T."/>
            <person name="Iglesia A.J."/>
            <person name="Ijezie O.D."/>
            <person name="Incognito N.A."/>
            <person name="Inen J.A."/>
            <person name="Jaiswal A."/>
            <person name="Jezek R.A."/>
            <person name="Kawa A.C."/>
            <person name="Khan F."/>
            <person name="Khin A.C."/>
            <person name="Knapo J."/>
            <person name="Kong A.S."/>
            <person name="Le B.Q."/>
            <person name="Le Q.M."/>
            <person name="Le T.-H.M."/>
            <person name="Lee M."/>
            <person name="Lockwood J.L."/>
            <person name="Loto-Rojas G.S."/>
            <person name="Mantzavinos A."/>
            <person name="Martinez D.R."/>
            <person name="Meadows A.R."/>
            <person name="Mehr S."/>
            <person name="Mellon M.N."/>
            <person name="Memon S."/>
            <person name="Miller B."/>
            <person name="Min S."/>
            <person name="Mitchell L.M."/>
            <person name="Mohamed I.R."/>
            <person name="Mohammed F.O."/>
            <person name="More S."/>
            <person name="Muntaha S."/>
            <person name="Nadeem I."/>
            <person name="Ndjeumen-Njinguet A.S."/>
            <person name="Ng P."/>
            <person name="Ngu V.E."/>
            <person name="Nguyen B.N."/>
            <person name="OHern C.T."/>
            <person name="Oboh U.S."/>
            <person name="Pagano C.W."/>
            <person name="Panakal P.R."/>
            <person name="Park D.A."/>
            <person name="Parsana D."/>
            <person name="Patel P."/>
            <person name="Patel V.S."/>
            <person name="Patwardhan V.M."/>
            <person name="Pawar S.D."/>
            <person name="Payne V.R."/>
            <person name="Petricel I.M."/>
            <person name="Phillips C."/>
            <person name="Puglisi K.M."/>
            <person name="Ramaprasad G."/>
            <person name="Raza A.S."/>
            <person name="Rivera-Oven A.G."/>
            <person name="Robins E."/>
            <person name="Roeun D.C."/>
            <person name="Rostovtseva N."/>
            <person name="Sadat M."/>
            <person name="Seas A."/>
            <person name="So E.J."/>
            <person name="Sogbesan C."/>
            <person name="Strumsky L.A."/>
            <person name="Sun J.L."/>
            <person name="Sutherland H.J."/>
            <person name="Tchakounte I."/>
            <person name="Tewell J.R."/>
            <person name="Thapa D.J."/>
            <person name="Tkach Y."/>
            <person name="Tran C.D."/>
            <person name="Tran V."/>
            <person name="Vithayathil T."/>
            <person name="Vivekanandan A."/>
            <person name="Wang S.R."/>
            <person name="White E."/>
            <person name="Yang A.L."/>
            <person name="Ye D.T."/>
            <person name="Yirenkyi M."/>
            <person name="Zarb J.S."/>
            <person name="Zhang S."/>
            <person name="Zhou M.T."/>
            <person name="Cao A."/>
            <person name="Nguyen K.M."/>
            <person name="Patel K."/>
            <person name="Patel P."/>
            <person name="Pennington E."/>
            <person name="Sendze O."/>
            <person name="Zahangir S."/>
            <person name="Correa-Mendez M."/>
            <person name="Fabian M.F."/>
            <person name="Liu S."/>
            <person name="Jethmalani Y."/>
            <person name="Nunn R."/>
            <person name="Prakash A."/>
            <person name="Louise T."/>
            <person name="Russell D.A."/>
            <person name="Hatfull G.F."/>
            <person name="Erill I."/>
            <person name="Caruso S.M."/>
        </authorList>
    </citation>
    <scope>NUCLEOTIDE SEQUENCE [LARGE SCALE GENOMIC DNA]</scope>
</reference>
<dbReference type="Pfam" id="PF23768">
    <property type="entry name" value="DUF7167"/>
    <property type="match status" value="1"/>
</dbReference>
<evidence type="ECO:0000313" key="2">
    <source>
        <dbReference type="EMBL" id="ARQ94952.1"/>
    </source>
</evidence>
<name>A0A1X9SFN6_9CAUD</name>